<organism evidence="1 2">
    <name type="scientific">Lasius platythorax</name>
    <dbReference type="NCBI Taxonomy" id="488582"/>
    <lineage>
        <taxon>Eukaryota</taxon>
        <taxon>Metazoa</taxon>
        <taxon>Ecdysozoa</taxon>
        <taxon>Arthropoda</taxon>
        <taxon>Hexapoda</taxon>
        <taxon>Insecta</taxon>
        <taxon>Pterygota</taxon>
        <taxon>Neoptera</taxon>
        <taxon>Endopterygota</taxon>
        <taxon>Hymenoptera</taxon>
        <taxon>Apocrita</taxon>
        <taxon>Aculeata</taxon>
        <taxon>Formicoidea</taxon>
        <taxon>Formicidae</taxon>
        <taxon>Formicinae</taxon>
        <taxon>Lasius</taxon>
        <taxon>Lasius</taxon>
    </lineage>
</organism>
<evidence type="ECO:0000313" key="2">
    <source>
        <dbReference type="Proteomes" id="UP001497644"/>
    </source>
</evidence>
<dbReference type="Proteomes" id="UP001497644">
    <property type="component" value="Unassembled WGS sequence"/>
</dbReference>
<protein>
    <submittedName>
        <fullName evidence="1">Uncharacterized protein</fullName>
    </submittedName>
</protein>
<sequence>MVRSQRSGRIRQLRRLIKSLHAVANFIPPAGYYADLLEDFNRLTGHSSAPEIECEVIYERIKIRQKPRILKIEVIQPKLRIVIKRKPEVITID</sequence>
<gene>
    <name evidence="1" type="ORF">LPLAT_LOCUS13733</name>
</gene>
<proteinExistence type="predicted"/>
<reference evidence="1" key="1">
    <citation type="submission" date="2024-04" db="EMBL/GenBank/DDBJ databases">
        <authorList>
            <consortium name="Molecular Ecology Group"/>
        </authorList>
    </citation>
    <scope>NUCLEOTIDE SEQUENCE</scope>
</reference>
<keyword evidence="2" id="KW-1185">Reference proteome</keyword>
<accession>A0AAV2MZF2</accession>
<dbReference type="EMBL" id="CAXIPU020001177">
    <property type="protein sequence ID" value="CAL1672938.1"/>
    <property type="molecule type" value="Genomic_DNA"/>
</dbReference>
<comment type="caution">
    <text evidence="1">The sequence shown here is derived from an EMBL/GenBank/DDBJ whole genome shotgun (WGS) entry which is preliminary data.</text>
</comment>
<evidence type="ECO:0000313" key="1">
    <source>
        <dbReference type="EMBL" id="CAL1672938.1"/>
    </source>
</evidence>
<dbReference type="AlphaFoldDB" id="A0AAV2MZF2"/>
<name>A0AAV2MZF2_9HYME</name>